<dbReference type="Pfam" id="PF13416">
    <property type="entry name" value="SBP_bac_8"/>
    <property type="match status" value="1"/>
</dbReference>
<keyword evidence="4" id="KW-1185">Reference proteome</keyword>
<dbReference type="SUPFAM" id="SSF53850">
    <property type="entry name" value="Periplasmic binding protein-like II"/>
    <property type="match status" value="1"/>
</dbReference>
<dbReference type="STRING" id="35622.SAMN04489764_2803"/>
<proteinExistence type="predicted"/>
<protein>
    <submittedName>
        <fullName evidence="3">Iron(III) transport system substrate-binding protein</fullName>
    </submittedName>
</protein>
<dbReference type="GO" id="GO:0030976">
    <property type="term" value="F:thiamine pyrophosphate binding"/>
    <property type="evidence" value="ECO:0007669"/>
    <property type="project" value="TreeGrafter"/>
</dbReference>
<dbReference type="PROSITE" id="PS51257">
    <property type="entry name" value="PROKAR_LIPOPROTEIN"/>
    <property type="match status" value="1"/>
</dbReference>
<evidence type="ECO:0000313" key="3">
    <source>
        <dbReference type="EMBL" id="SDQ96282.1"/>
    </source>
</evidence>
<feature type="signal peptide" evidence="2">
    <location>
        <begin position="1"/>
        <end position="25"/>
    </location>
</feature>
<keyword evidence="1 2" id="KW-0732">Signal</keyword>
<feature type="chain" id="PRO_5038566766" evidence="2">
    <location>
        <begin position="26"/>
        <end position="350"/>
    </location>
</feature>
<dbReference type="Gene3D" id="3.40.190.10">
    <property type="entry name" value="Periplasmic binding protein-like II"/>
    <property type="match status" value="2"/>
</dbReference>
<evidence type="ECO:0000313" key="4">
    <source>
        <dbReference type="Proteomes" id="UP000217103"/>
    </source>
</evidence>
<reference evidence="3 4" key="1">
    <citation type="submission" date="2016-10" db="EMBL/GenBank/DDBJ databases">
        <authorList>
            <person name="de Groot N.N."/>
        </authorList>
    </citation>
    <scope>NUCLEOTIDE SEQUENCE [LARGE SCALE GENOMIC DNA]</scope>
    <source>
        <strain evidence="3 4">DSM 43794</strain>
    </source>
</reference>
<gene>
    <name evidence="3" type="ORF">SAMN04489764_2803</name>
</gene>
<accession>A0A1H1F5K1</accession>
<dbReference type="OrthoDB" id="9815444at2"/>
<dbReference type="GO" id="GO:0015888">
    <property type="term" value="P:thiamine transport"/>
    <property type="evidence" value="ECO:0007669"/>
    <property type="project" value="TreeGrafter"/>
</dbReference>
<organism evidence="3 4">
    <name type="scientific">Thermostaphylospora chromogena</name>
    <dbReference type="NCBI Taxonomy" id="35622"/>
    <lineage>
        <taxon>Bacteria</taxon>
        <taxon>Bacillati</taxon>
        <taxon>Actinomycetota</taxon>
        <taxon>Actinomycetes</taxon>
        <taxon>Streptosporangiales</taxon>
        <taxon>Thermomonosporaceae</taxon>
        <taxon>Thermostaphylospora</taxon>
    </lineage>
</organism>
<dbReference type="EMBL" id="FNKK01000002">
    <property type="protein sequence ID" value="SDQ96282.1"/>
    <property type="molecule type" value="Genomic_DNA"/>
</dbReference>
<dbReference type="GO" id="GO:0030975">
    <property type="term" value="F:thiamine binding"/>
    <property type="evidence" value="ECO:0007669"/>
    <property type="project" value="TreeGrafter"/>
</dbReference>
<name>A0A1H1F5K1_9ACTN</name>
<evidence type="ECO:0000256" key="2">
    <source>
        <dbReference type="SAM" id="SignalP"/>
    </source>
</evidence>
<dbReference type="GO" id="GO:0030288">
    <property type="term" value="C:outer membrane-bounded periplasmic space"/>
    <property type="evidence" value="ECO:0007669"/>
    <property type="project" value="TreeGrafter"/>
</dbReference>
<dbReference type="RefSeq" id="WP_093259437.1">
    <property type="nucleotide sequence ID" value="NZ_FNKK01000002.1"/>
</dbReference>
<dbReference type="PANTHER" id="PTHR30006:SF2">
    <property type="entry name" value="ABC TRANSPORTER SUBSTRATE-BINDING PROTEIN"/>
    <property type="match status" value="1"/>
</dbReference>
<evidence type="ECO:0000256" key="1">
    <source>
        <dbReference type="ARBA" id="ARBA00022729"/>
    </source>
</evidence>
<dbReference type="InterPro" id="IPR006059">
    <property type="entry name" value="SBP"/>
</dbReference>
<dbReference type="Proteomes" id="UP000217103">
    <property type="component" value="Unassembled WGS sequence"/>
</dbReference>
<dbReference type="AlphaFoldDB" id="A0A1H1F5K1"/>
<sequence>MRHLPKAAVALAAALLLTACTGTDGSDGDGGGPLVVYTNSNTDGRDKWLTEKAAEAGFDIQVVGQGGGDTTNKLLAEVNNPVADVVFGLNHLYFSQLAAANAIEPYTPSWSQEVDPELGDPSGQGRFWPLVQQGIVLAYNADVYGPEEAPRDWTDLWNDKRFHGRYETVDGLGGATTQLVFAGILTRYQDPNGELGISQEGWQQIKGYFEHGSPAVPDVDLYARMAEGKVDMGQMFTSGIPAREKEYGVTTGLVKPEVGVPFAVEQIAVVKGTDQPEQARKFIDWFGSAEVQGAWSAEFGAMPANTKAAAETDPDIVELHQELRQQDIDWDFVGENLASWIEKIELEYVR</sequence>
<dbReference type="PANTHER" id="PTHR30006">
    <property type="entry name" value="THIAMINE-BINDING PERIPLASMIC PROTEIN-RELATED"/>
    <property type="match status" value="1"/>
</dbReference>